<evidence type="ECO:0000256" key="2">
    <source>
        <dbReference type="SAM" id="Phobius"/>
    </source>
</evidence>
<keyword evidence="4" id="KW-1185">Reference proteome</keyword>
<evidence type="ECO:0000256" key="1">
    <source>
        <dbReference type="SAM" id="MobiDB-lite"/>
    </source>
</evidence>
<gene>
    <name evidence="3" type="ORF">RND61_09415</name>
</gene>
<organism evidence="3 4">
    <name type="scientific">Streptomyces tamarix</name>
    <dbReference type="NCBI Taxonomy" id="3078565"/>
    <lineage>
        <taxon>Bacteria</taxon>
        <taxon>Bacillati</taxon>
        <taxon>Actinomycetota</taxon>
        <taxon>Actinomycetes</taxon>
        <taxon>Kitasatosporales</taxon>
        <taxon>Streptomycetaceae</taxon>
        <taxon>Streptomyces</taxon>
    </lineage>
</organism>
<evidence type="ECO:0000313" key="4">
    <source>
        <dbReference type="Proteomes" id="UP001250181"/>
    </source>
</evidence>
<evidence type="ECO:0008006" key="5">
    <source>
        <dbReference type="Google" id="ProtNLM"/>
    </source>
</evidence>
<keyword evidence="2" id="KW-0812">Transmembrane</keyword>
<sequence>MTYRISALISAFGVLVSVMLLIGAVREYRSGASAFWLVAGTVIFLSALYTLVRDVRAAPHWADRLTSEPFQPALPVVVRVCRWLMHSGRESGSYPQIGGCGGVAALTKAAEARARTVVDGPQPKQPAADAADAASQ</sequence>
<feature type="transmembrane region" description="Helical" evidence="2">
    <location>
        <begin position="7"/>
        <end position="25"/>
    </location>
</feature>
<name>A0ABU3QHP9_9ACTN</name>
<accession>A0ABU3QHP9</accession>
<evidence type="ECO:0000313" key="3">
    <source>
        <dbReference type="EMBL" id="MDT9682292.1"/>
    </source>
</evidence>
<keyword evidence="2" id="KW-1133">Transmembrane helix</keyword>
<proteinExistence type="predicted"/>
<keyword evidence="2" id="KW-0472">Membrane</keyword>
<reference evidence="3 4" key="1">
    <citation type="submission" date="2023-09" db="EMBL/GenBank/DDBJ databases">
        <title>Streptomyces sp. nov.: A antagonism against Alternaria gaisen Producing Streptochlin, Isolated from Tamarix root soil.</title>
        <authorList>
            <person name="Chen Y."/>
        </authorList>
    </citation>
    <scope>NUCLEOTIDE SEQUENCE [LARGE SCALE GENOMIC DNA]</scope>
    <source>
        <strain evidence="3 4">TRM76323</strain>
    </source>
</reference>
<protein>
    <recommendedName>
        <fullName evidence="5">Integral membrane protein</fullName>
    </recommendedName>
</protein>
<dbReference type="RefSeq" id="WP_315877375.1">
    <property type="nucleotide sequence ID" value="NZ_JAWCTQ010000008.1"/>
</dbReference>
<dbReference type="Proteomes" id="UP001250181">
    <property type="component" value="Unassembled WGS sequence"/>
</dbReference>
<dbReference type="EMBL" id="JAWCTQ010000008">
    <property type="protein sequence ID" value="MDT9682292.1"/>
    <property type="molecule type" value="Genomic_DNA"/>
</dbReference>
<feature type="region of interest" description="Disordered" evidence="1">
    <location>
        <begin position="115"/>
        <end position="136"/>
    </location>
</feature>
<feature type="compositionally biased region" description="Low complexity" evidence="1">
    <location>
        <begin position="127"/>
        <end position="136"/>
    </location>
</feature>
<comment type="caution">
    <text evidence="3">The sequence shown here is derived from an EMBL/GenBank/DDBJ whole genome shotgun (WGS) entry which is preliminary data.</text>
</comment>
<feature type="transmembrane region" description="Helical" evidence="2">
    <location>
        <begin position="31"/>
        <end position="52"/>
    </location>
</feature>